<accession>A0A0V0T767</accession>
<protein>
    <recommendedName>
        <fullName evidence="3">Integrase catalytic domain-containing protein</fullName>
    </recommendedName>
</protein>
<evidence type="ECO:0000313" key="1">
    <source>
        <dbReference type="EMBL" id="KRX34391.1"/>
    </source>
</evidence>
<dbReference type="EMBL" id="JYDJ01000576">
    <property type="protein sequence ID" value="KRX34391.1"/>
    <property type="molecule type" value="Genomic_DNA"/>
</dbReference>
<name>A0A0V0T767_9BILA</name>
<reference evidence="1 2" key="1">
    <citation type="submission" date="2015-01" db="EMBL/GenBank/DDBJ databases">
        <title>Evolution of Trichinella species and genotypes.</title>
        <authorList>
            <person name="Korhonen P.K."/>
            <person name="Edoardo P."/>
            <person name="Giuseppe L.R."/>
            <person name="Gasser R.B."/>
        </authorList>
    </citation>
    <scope>NUCLEOTIDE SEQUENCE [LARGE SCALE GENOMIC DNA]</scope>
    <source>
        <strain evidence="1">ISS417</strain>
    </source>
</reference>
<gene>
    <name evidence="1" type="ORF">T05_10107</name>
</gene>
<dbReference type="InterPro" id="IPR036397">
    <property type="entry name" value="RNaseH_sf"/>
</dbReference>
<organism evidence="1 2">
    <name type="scientific">Trichinella murrelli</name>
    <dbReference type="NCBI Taxonomy" id="144512"/>
    <lineage>
        <taxon>Eukaryota</taxon>
        <taxon>Metazoa</taxon>
        <taxon>Ecdysozoa</taxon>
        <taxon>Nematoda</taxon>
        <taxon>Enoplea</taxon>
        <taxon>Dorylaimia</taxon>
        <taxon>Trichinellida</taxon>
        <taxon>Trichinellidae</taxon>
        <taxon>Trichinella</taxon>
    </lineage>
</organism>
<dbReference type="Pfam" id="PF05380">
    <property type="entry name" value="Peptidase_A17"/>
    <property type="match status" value="1"/>
</dbReference>
<keyword evidence="2" id="KW-1185">Reference proteome</keyword>
<proteinExistence type="predicted"/>
<dbReference type="Gene3D" id="3.30.420.10">
    <property type="entry name" value="Ribonuclease H-like superfamily/Ribonuclease H"/>
    <property type="match status" value="1"/>
</dbReference>
<evidence type="ECO:0008006" key="3">
    <source>
        <dbReference type="Google" id="ProtNLM"/>
    </source>
</evidence>
<dbReference type="SUPFAM" id="SSF53098">
    <property type="entry name" value="Ribonuclease H-like"/>
    <property type="match status" value="1"/>
</dbReference>
<dbReference type="STRING" id="144512.A0A0V0T767"/>
<dbReference type="OrthoDB" id="5871302at2759"/>
<comment type="caution">
    <text evidence="1">The sequence shown here is derived from an EMBL/GenBank/DDBJ whole genome shotgun (WGS) entry which is preliminary data.</text>
</comment>
<dbReference type="GO" id="GO:0003676">
    <property type="term" value="F:nucleic acid binding"/>
    <property type="evidence" value="ECO:0007669"/>
    <property type="project" value="InterPro"/>
</dbReference>
<dbReference type="PANTHER" id="PTHR47331">
    <property type="entry name" value="PHD-TYPE DOMAIN-CONTAINING PROTEIN"/>
    <property type="match status" value="1"/>
</dbReference>
<dbReference type="InterPro" id="IPR008042">
    <property type="entry name" value="Retrotrans_Pao"/>
</dbReference>
<dbReference type="PANTHER" id="PTHR47331:SF1">
    <property type="entry name" value="GAG-LIKE PROTEIN"/>
    <property type="match status" value="1"/>
</dbReference>
<evidence type="ECO:0000313" key="2">
    <source>
        <dbReference type="Proteomes" id="UP000055048"/>
    </source>
</evidence>
<sequence length="626" mass="72195">MAVIRHHAELKMEVHPEAARIVENNIYIDDVLLSMENQEAARRMIKNLNNLMESGGFKLAKWASNGNSVLSNIAVEKRATTDNREILRTLGLHWNRERDEFTFVALNTENERNLRAKILFQKLWQAGIDWDEPFTCSVAEDRCKWKREAKNLWKIKIPRCLILPPVEETNSTELHVYGDASKWAYGATITLPRLELMTALIAAKLVGFIKNSLAIRIKRVICWTDSQIVLSWIRSEAKNWKPFKRIQRILLVAELASKLKDCRLWWEGPPSLLNHKPCENTSEEHTQYPDALEERYLQQTGKSDGMVPLVCEKLSTCIEAKARTERELILIKELNEAELYWMKAVQNETFRDEKSLLMKGKLSENSRLIHLTPFIDEFGVIRVGGRLQQSNLLYQHKHPVILPNKHNITDLIIQGEHKHQWHAGVEQTLAALRKILDTESESGVKSVLRRCVVCRKENARCLNQIMAPLPKNRLVETHAFDNVRIDFAGLLYVKEGRTISKIYICLFTCMATRAIHLEPTSDMTAQNFLAAFRRFISRRGKPSVVHNKKSTRAMTEEKIEWRFSCERGPWCGGYWERLVKSVKTALRKVLAKAQVSREELVTILCEIEAPINVRPLTTISDDSSDF</sequence>
<dbReference type="InterPro" id="IPR012337">
    <property type="entry name" value="RNaseH-like_sf"/>
</dbReference>
<dbReference type="AlphaFoldDB" id="A0A0V0T767"/>
<dbReference type="Proteomes" id="UP000055048">
    <property type="component" value="Unassembled WGS sequence"/>
</dbReference>